<proteinExistence type="predicted"/>
<organism evidence="2 3">
    <name type="scientific">Plakobranchus ocellatus</name>
    <dbReference type="NCBI Taxonomy" id="259542"/>
    <lineage>
        <taxon>Eukaryota</taxon>
        <taxon>Metazoa</taxon>
        <taxon>Spiralia</taxon>
        <taxon>Lophotrochozoa</taxon>
        <taxon>Mollusca</taxon>
        <taxon>Gastropoda</taxon>
        <taxon>Heterobranchia</taxon>
        <taxon>Euthyneura</taxon>
        <taxon>Panpulmonata</taxon>
        <taxon>Sacoglossa</taxon>
        <taxon>Placobranchoidea</taxon>
        <taxon>Plakobranchidae</taxon>
        <taxon>Plakobranchus</taxon>
    </lineage>
</organism>
<gene>
    <name evidence="2" type="ORF">PoB_000902600</name>
</gene>
<dbReference type="EMBL" id="BLXT01000992">
    <property type="protein sequence ID" value="GFN82520.1"/>
    <property type="molecule type" value="Genomic_DNA"/>
</dbReference>
<evidence type="ECO:0000313" key="2">
    <source>
        <dbReference type="EMBL" id="GFN82520.1"/>
    </source>
</evidence>
<name>A0AAV3Y5K5_9GAST</name>
<reference evidence="2 3" key="1">
    <citation type="journal article" date="2021" name="Elife">
        <title>Chloroplast acquisition without the gene transfer in kleptoplastic sea slugs, Plakobranchus ocellatus.</title>
        <authorList>
            <person name="Maeda T."/>
            <person name="Takahashi S."/>
            <person name="Yoshida T."/>
            <person name="Shimamura S."/>
            <person name="Takaki Y."/>
            <person name="Nagai Y."/>
            <person name="Toyoda A."/>
            <person name="Suzuki Y."/>
            <person name="Arimoto A."/>
            <person name="Ishii H."/>
            <person name="Satoh N."/>
            <person name="Nishiyama T."/>
            <person name="Hasebe M."/>
            <person name="Maruyama T."/>
            <person name="Minagawa J."/>
            <person name="Obokata J."/>
            <person name="Shigenobu S."/>
        </authorList>
    </citation>
    <scope>NUCLEOTIDE SEQUENCE [LARGE SCALE GENOMIC DNA]</scope>
</reference>
<feature type="region of interest" description="Disordered" evidence="1">
    <location>
        <begin position="1"/>
        <end position="22"/>
    </location>
</feature>
<comment type="caution">
    <text evidence="2">The sequence shown here is derived from an EMBL/GenBank/DDBJ whole genome shotgun (WGS) entry which is preliminary data.</text>
</comment>
<dbReference type="AlphaFoldDB" id="A0AAV3Y5K5"/>
<sequence>MGGGGDGGSCDRRRRKDGSERAGAPRVRYFPLVSAGYLGLGWEEGSQPNLALVEGKTRLRYKLAALTLAVSLCFCSKRGSQLLWTLISQDL</sequence>
<evidence type="ECO:0000313" key="3">
    <source>
        <dbReference type="Proteomes" id="UP000735302"/>
    </source>
</evidence>
<evidence type="ECO:0000256" key="1">
    <source>
        <dbReference type="SAM" id="MobiDB-lite"/>
    </source>
</evidence>
<dbReference type="Proteomes" id="UP000735302">
    <property type="component" value="Unassembled WGS sequence"/>
</dbReference>
<protein>
    <submittedName>
        <fullName evidence="2">Uncharacterized protein</fullName>
    </submittedName>
</protein>
<accession>A0AAV3Y5K5</accession>
<keyword evidence="3" id="KW-1185">Reference proteome</keyword>